<reference evidence="4 5" key="1">
    <citation type="submission" date="2019-04" db="EMBL/GenBank/DDBJ databases">
        <title>Friends and foes A comparative genomics studyof 23 Aspergillus species from section Flavi.</title>
        <authorList>
            <consortium name="DOE Joint Genome Institute"/>
            <person name="Kjaerbolling I."/>
            <person name="Vesth T."/>
            <person name="Frisvad J.C."/>
            <person name="Nybo J.L."/>
            <person name="Theobald S."/>
            <person name="Kildgaard S."/>
            <person name="Isbrandt T."/>
            <person name="Kuo A."/>
            <person name="Sato A."/>
            <person name="Lyhne E.K."/>
            <person name="Kogle M.E."/>
            <person name="Wiebenga A."/>
            <person name="Kun R.S."/>
            <person name="Lubbers R.J."/>
            <person name="Makela M.R."/>
            <person name="Barry K."/>
            <person name="Chovatia M."/>
            <person name="Clum A."/>
            <person name="Daum C."/>
            <person name="Haridas S."/>
            <person name="He G."/>
            <person name="LaButti K."/>
            <person name="Lipzen A."/>
            <person name="Mondo S."/>
            <person name="Riley R."/>
            <person name="Salamov A."/>
            <person name="Simmons B.A."/>
            <person name="Magnuson J.K."/>
            <person name="Henrissat B."/>
            <person name="Mortensen U.H."/>
            <person name="Larsen T.O."/>
            <person name="Devries R.P."/>
            <person name="Grigoriev I.V."/>
            <person name="Machida M."/>
            <person name="Baker S.E."/>
            <person name="Andersen M.R."/>
        </authorList>
    </citation>
    <scope>NUCLEOTIDE SEQUENCE [LARGE SCALE GENOMIC DNA]</scope>
    <source>
        <strain evidence="4 5">IBT 29228</strain>
    </source>
</reference>
<keyword evidence="3" id="KW-0812">Transmembrane</keyword>
<dbReference type="GO" id="GO:0043386">
    <property type="term" value="P:mycotoxin biosynthetic process"/>
    <property type="evidence" value="ECO:0007669"/>
    <property type="project" value="InterPro"/>
</dbReference>
<dbReference type="EMBL" id="ML736181">
    <property type="protein sequence ID" value="KAE8380417.1"/>
    <property type="molecule type" value="Genomic_DNA"/>
</dbReference>
<dbReference type="OrthoDB" id="3687641at2759"/>
<protein>
    <recommendedName>
        <fullName evidence="6">Tat pathway signal sequence</fullName>
    </recommendedName>
</protein>
<evidence type="ECO:0000256" key="3">
    <source>
        <dbReference type="SAM" id="Phobius"/>
    </source>
</evidence>
<keyword evidence="3" id="KW-1133">Transmembrane helix</keyword>
<organism evidence="4 5">
    <name type="scientific">Aspergillus bertholletiae</name>
    <dbReference type="NCBI Taxonomy" id="1226010"/>
    <lineage>
        <taxon>Eukaryota</taxon>
        <taxon>Fungi</taxon>
        <taxon>Dikarya</taxon>
        <taxon>Ascomycota</taxon>
        <taxon>Pezizomycotina</taxon>
        <taxon>Eurotiomycetes</taxon>
        <taxon>Eurotiomycetidae</taxon>
        <taxon>Eurotiales</taxon>
        <taxon>Aspergillaceae</taxon>
        <taxon>Aspergillus</taxon>
        <taxon>Aspergillus subgen. Circumdati</taxon>
    </lineage>
</organism>
<dbReference type="AlphaFoldDB" id="A0A5N7BFM0"/>
<sequence length="278" mass="32488">MYVRWYIIPAAMSLDIDDPEASLIQKEPLTHTDQTNRKQWKNQLLKSWPFHFNCIFTFFNLFFFAVLVRDSSNTPSGFEAEPALIYSPAREAVRPEVKFIHVELEADNEYNGQPNPSNDAAWMNLFKNANLRLKPHELEGTNRTSIQLSDGSGDFYGTLDIYHQLHCVKYIREYIHQEYYNLKPTPVPSIDHVDHCVDMLRQLVMCKGDIALTTYKWIPDYPLPWPDFGLAHECRSWESIDQWASERAIDVNDYSLIVHPQLGPSFLEADWNRTKQEM</sequence>
<dbReference type="InterPro" id="IPR021765">
    <property type="entry name" value="UstYa-like"/>
</dbReference>
<comment type="pathway">
    <text evidence="1">Mycotoxin biosynthesis.</text>
</comment>
<dbReference type="PANTHER" id="PTHR33365:SF4">
    <property type="entry name" value="CYCLOCHLOROTINE BIOSYNTHESIS PROTEIN O"/>
    <property type="match status" value="1"/>
</dbReference>
<dbReference type="Pfam" id="PF11807">
    <property type="entry name" value="UstYa"/>
    <property type="match status" value="1"/>
</dbReference>
<dbReference type="Proteomes" id="UP000326198">
    <property type="component" value="Unassembled WGS sequence"/>
</dbReference>
<keyword evidence="5" id="KW-1185">Reference proteome</keyword>
<evidence type="ECO:0008006" key="6">
    <source>
        <dbReference type="Google" id="ProtNLM"/>
    </source>
</evidence>
<evidence type="ECO:0000313" key="4">
    <source>
        <dbReference type="EMBL" id="KAE8380417.1"/>
    </source>
</evidence>
<feature type="transmembrane region" description="Helical" evidence="3">
    <location>
        <begin position="50"/>
        <end position="68"/>
    </location>
</feature>
<name>A0A5N7BFM0_9EURO</name>
<accession>A0A5N7BFM0</accession>
<keyword evidence="3" id="KW-0472">Membrane</keyword>
<dbReference type="PANTHER" id="PTHR33365">
    <property type="entry name" value="YALI0B05434P"/>
    <property type="match status" value="1"/>
</dbReference>
<evidence type="ECO:0000313" key="5">
    <source>
        <dbReference type="Proteomes" id="UP000326198"/>
    </source>
</evidence>
<gene>
    <name evidence="4" type="ORF">BDV26DRAFT_257334</name>
</gene>
<comment type="similarity">
    <text evidence="2">Belongs to the ustYa family.</text>
</comment>
<evidence type="ECO:0000256" key="2">
    <source>
        <dbReference type="ARBA" id="ARBA00035112"/>
    </source>
</evidence>
<proteinExistence type="inferred from homology"/>
<evidence type="ECO:0000256" key="1">
    <source>
        <dbReference type="ARBA" id="ARBA00004685"/>
    </source>
</evidence>